<proteinExistence type="predicted"/>
<name>A0A0E3BL17_LEPBO</name>
<dbReference type="GeneID" id="61172761"/>
<evidence type="ECO:0000313" key="2">
    <source>
        <dbReference type="Proteomes" id="UP000058857"/>
    </source>
</evidence>
<dbReference type="PATRIC" id="fig|280505.15.peg.2033"/>
<accession>A0A0E3BL17</accession>
<dbReference type="EMBL" id="CP012029">
    <property type="protein sequence ID" value="ALO26337.1"/>
    <property type="molecule type" value="Genomic_DNA"/>
</dbReference>
<evidence type="ECO:0000313" key="1">
    <source>
        <dbReference type="EMBL" id="ALO26337.1"/>
    </source>
</evidence>
<organism evidence="1">
    <name type="scientific">Leptospira borgpetersenii serovar Ballum</name>
    <dbReference type="NCBI Taxonomy" id="280505"/>
    <lineage>
        <taxon>Bacteria</taxon>
        <taxon>Pseudomonadati</taxon>
        <taxon>Spirochaetota</taxon>
        <taxon>Spirochaetia</taxon>
        <taxon>Leptospirales</taxon>
        <taxon>Leptospiraceae</taxon>
        <taxon>Leptospira</taxon>
    </lineage>
</organism>
<dbReference type="AlphaFoldDB" id="A0A0E3BL17"/>
<sequence>MKKYILILLIIPILFCQKDKREQDQLIRLLVGAFNKTLSDCIYCTDTQAFRGNCSCFTNIPIWSCQGYSAGRQKSNSVKISCEDLTSEGIWSEDPENKGTKSCSYLTCPPKAYRAAFTPDGI</sequence>
<protein>
    <submittedName>
        <fullName evidence="1">Uncharacterized protein</fullName>
    </submittedName>
</protein>
<gene>
    <name evidence="1" type="ORF">LBBP_02075</name>
</gene>
<dbReference type="RefSeq" id="WP_002729106.1">
    <property type="nucleotide sequence ID" value="NZ_CP012029.1"/>
</dbReference>
<reference evidence="1 2" key="1">
    <citation type="journal article" date="2015" name="PLoS Negl. Trop. Dis.">
        <title>Distribution of Plasmids in Distinct Leptospira Pathogenic Species.</title>
        <authorList>
            <person name="Wang Y."/>
            <person name="Zhuang X."/>
            <person name="Zhong Y."/>
            <person name="Zhang C."/>
            <person name="Zhang Y."/>
            <person name="Zeng L."/>
            <person name="Zhu Y."/>
            <person name="He P."/>
            <person name="Dong K."/>
            <person name="Pal U."/>
            <person name="Guo X."/>
            <person name="Qin J."/>
        </authorList>
    </citation>
    <scope>NUCLEOTIDE SEQUENCE [LARGE SCALE GENOMIC DNA]</scope>
    <source>
        <strain evidence="1 2">56604</strain>
    </source>
</reference>
<dbReference type="Proteomes" id="UP000058857">
    <property type="component" value="Chromosome 1"/>
</dbReference>